<dbReference type="PANTHER" id="PTHR23427">
    <property type="entry name" value="SURFEIT LOCUS PROTEIN"/>
    <property type="match status" value="1"/>
</dbReference>
<evidence type="ECO:0000256" key="4">
    <source>
        <dbReference type="ARBA" id="ARBA00023136"/>
    </source>
</evidence>
<dbReference type="InterPro" id="IPR045214">
    <property type="entry name" value="Surf1/Surf4"/>
</dbReference>
<dbReference type="EMBL" id="LR743593">
    <property type="protein sequence ID" value="CAA2621760.1"/>
    <property type="molecule type" value="Genomic_DNA"/>
</dbReference>
<gene>
    <name evidence="6" type="ORF">SI7747_06007839</name>
</gene>
<dbReference type="AlphaFoldDB" id="A0A7I8ITU9"/>
<keyword evidence="7" id="KW-1185">Reference proteome</keyword>
<accession>A0A7I8ITU9</accession>
<reference evidence="6 7" key="1">
    <citation type="submission" date="2019-12" db="EMBL/GenBank/DDBJ databases">
        <authorList>
            <person name="Scholz U."/>
            <person name="Mascher M."/>
            <person name="Fiebig A."/>
        </authorList>
    </citation>
    <scope>NUCLEOTIDE SEQUENCE</scope>
</reference>
<dbReference type="GO" id="GO:0005743">
    <property type="term" value="C:mitochondrial inner membrane"/>
    <property type="evidence" value="ECO:0007669"/>
    <property type="project" value="UniProtKB-SubCell"/>
</dbReference>
<dbReference type="CDD" id="cd06662">
    <property type="entry name" value="SURF1"/>
    <property type="match status" value="1"/>
</dbReference>
<comment type="similarity">
    <text evidence="5">Belongs to the SURF1 family.</text>
</comment>
<proteinExistence type="inferred from homology"/>
<name>A0A7I8ITU9_SPIIN</name>
<dbReference type="Pfam" id="PF02104">
    <property type="entry name" value="SURF1"/>
    <property type="match status" value="1"/>
</dbReference>
<dbReference type="PROSITE" id="PS50895">
    <property type="entry name" value="SURF1"/>
    <property type="match status" value="1"/>
</dbReference>
<keyword evidence="5" id="KW-0496">Mitochondrion</keyword>
<evidence type="ECO:0000256" key="3">
    <source>
        <dbReference type="ARBA" id="ARBA00022989"/>
    </source>
</evidence>
<evidence type="ECO:0000313" key="6">
    <source>
        <dbReference type="EMBL" id="CAA2621760.1"/>
    </source>
</evidence>
<organism evidence="6">
    <name type="scientific">Spirodela intermedia</name>
    <name type="common">Intermediate duckweed</name>
    <dbReference type="NCBI Taxonomy" id="51605"/>
    <lineage>
        <taxon>Eukaryota</taxon>
        <taxon>Viridiplantae</taxon>
        <taxon>Streptophyta</taxon>
        <taxon>Embryophyta</taxon>
        <taxon>Tracheophyta</taxon>
        <taxon>Spermatophyta</taxon>
        <taxon>Magnoliopsida</taxon>
        <taxon>Liliopsida</taxon>
        <taxon>Araceae</taxon>
        <taxon>Lemnoideae</taxon>
        <taxon>Spirodela</taxon>
    </lineage>
</organism>
<comment type="function">
    <text evidence="5">Probably involved in the biogenesis of the COX complex.</text>
</comment>
<keyword evidence="2" id="KW-0812">Transmembrane</keyword>
<dbReference type="EMBL" id="CACRZD030000006">
    <property type="protein sequence ID" value="CAA6661444.1"/>
    <property type="molecule type" value="Genomic_DNA"/>
</dbReference>
<evidence type="ECO:0000256" key="2">
    <source>
        <dbReference type="ARBA" id="ARBA00022692"/>
    </source>
</evidence>
<sequence length="346" mass="39573">MAASLFKALRLRRFLLSVPRNASTAQAVDTRASSFSGGPLSEPRRPRPHLLLWRRKEGGAWSKLLLLPPWGRNIRLGTWQIIRRKEKIEMIEHRRKRLAMEPIAWSNVTSIDEDLESLEFRKVECEGVFDGSKSIYIGPRSRSISGVTENGYYVITPLLPARRESNSVQLPILVNRGWVPREWRNKAPNDLQGSEKPSVPAAENSVKYEDRWWRFWASKQKLPRLSQYPEVSLVKVLGVVRGSERPSIFVPANNPESGQWFYVDVPMISRSSGLPDHTIYIEDIDENTGASNPYPVPKDASSLIRHSVMPQDHLNYTFTWYTLSAAVTFMAVKRIRLKGRRLQGTV</sequence>
<dbReference type="PANTHER" id="PTHR23427:SF2">
    <property type="entry name" value="SURFEIT LOCUS PROTEIN 1"/>
    <property type="match status" value="1"/>
</dbReference>
<evidence type="ECO:0000256" key="5">
    <source>
        <dbReference type="RuleBase" id="RU363076"/>
    </source>
</evidence>
<dbReference type="Proteomes" id="UP001189122">
    <property type="component" value="Unassembled WGS sequence"/>
</dbReference>
<protein>
    <recommendedName>
        <fullName evidence="5">SURF1-like protein</fullName>
    </recommendedName>
</protein>
<evidence type="ECO:0000313" key="7">
    <source>
        <dbReference type="Proteomes" id="UP001189122"/>
    </source>
</evidence>
<dbReference type="InterPro" id="IPR002994">
    <property type="entry name" value="Surf1/Shy1"/>
</dbReference>
<keyword evidence="3" id="KW-1133">Transmembrane helix</keyword>
<keyword evidence="4" id="KW-0472">Membrane</keyword>
<keyword evidence="5" id="KW-0999">Mitochondrion inner membrane</keyword>
<evidence type="ECO:0000256" key="1">
    <source>
        <dbReference type="ARBA" id="ARBA00004370"/>
    </source>
</evidence>
<comment type="subcellular location">
    <subcellularLocation>
        <location evidence="1">Membrane</location>
    </subcellularLocation>
    <subcellularLocation>
        <location evidence="5">Mitochondrion inner membrane</location>
        <topology evidence="5">Multi-pass membrane protein</topology>
    </subcellularLocation>
</comment>